<dbReference type="InterPro" id="IPR007138">
    <property type="entry name" value="ABM_dom"/>
</dbReference>
<evidence type="ECO:0000313" key="3">
    <source>
        <dbReference type="EMBL" id="SFT92554.1"/>
    </source>
</evidence>
<dbReference type="InterPro" id="IPR052936">
    <property type="entry name" value="Jasmonate_Hydroxylase-like"/>
</dbReference>
<dbReference type="EMBL" id="FPAZ01000016">
    <property type="protein sequence ID" value="SFT92554.1"/>
    <property type="molecule type" value="Genomic_DNA"/>
</dbReference>
<protein>
    <submittedName>
        <fullName evidence="2">Antibiotic biosynthesis monooxygenase</fullName>
    </submittedName>
    <submittedName>
        <fullName evidence="3">Heme-degrading monooxygenase HmoA</fullName>
    </submittedName>
</protein>
<dbReference type="AlphaFoldDB" id="A0AAD0S0M4"/>
<dbReference type="KEGG" id="pdj:D0907_08520"/>
<evidence type="ECO:0000259" key="1">
    <source>
        <dbReference type="Pfam" id="PF03992"/>
    </source>
</evidence>
<dbReference type="EMBL" id="CP032090">
    <property type="protein sequence ID" value="AXV65309.1"/>
    <property type="molecule type" value="Genomic_DNA"/>
</dbReference>
<keyword evidence="4" id="KW-1185">Reference proteome</keyword>
<reference evidence="3 4" key="1">
    <citation type="submission" date="2016-10" db="EMBL/GenBank/DDBJ databases">
        <authorList>
            <person name="Varghese N."/>
            <person name="Submissions S."/>
        </authorList>
    </citation>
    <scope>NUCLEOTIDE SEQUENCE [LARGE SCALE GENOMIC DNA]</scope>
    <source>
        <strain evidence="3 4">CGMCC 1.8499</strain>
    </source>
</reference>
<keyword evidence="2" id="KW-0560">Oxidoreductase</keyword>
<dbReference type="SUPFAM" id="SSF54909">
    <property type="entry name" value="Dimeric alpha+beta barrel"/>
    <property type="match status" value="1"/>
</dbReference>
<accession>A0AAD0S0M4</accession>
<reference evidence="2 5" key="2">
    <citation type="submission" date="2018-08" db="EMBL/GenBank/DDBJ databases">
        <title>Draft genome sequence of Pseudoalteromonas donghaensis HJ51.</title>
        <authorList>
            <person name="Oh J."/>
            <person name="Roh D."/>
        </authorList>
    </citation>
    <scope>NUCLEOTIDE SEQUENCE [LARGE SCALE GENOMIC DNA]</scope>
    <source>
        <strain evidence="2 5">HJ51</strain>
    </source>
</reference>
<evidence type="ECO:0000313" key="4">
    <source>
        <dbReference type="Proteomes" id="UP000183805"/>
    </source>
</evidence>
<dbReference type="InterPro" id="IPR011008">
    <property type="entry name" value="Dimeric_a/b-barrel"/>
</dbReference>
<dbReference type="PANTHER" id="PTHR37811">
    <property type="entry name" value="BLL5343 PROTEIN"/>
    <property type="match status" value="1"/>
</dbReference>
<evidence type="ECO:0000313" key="5">
    <source>
        <dbReference type="Proteomes" id="UP000264605"/>
    </source>
</evidence>
<feature type="domain" description="ABM" evidence="1">
    <location>
        <begin position="9"/>
        <end position="80"/>
    </location>
</feature>
<evidence type="ECO:0000313" key="2">
    <source>
        <dbReference type="EMBL" id="AXV65309.1"/>
    </source>
</evidence>
<dbReference type="GO" id="GO:0004497">
    <property type="term" value="F:monooxygenase activity"/>
    <property type="evidence" value="ECO:0007669"/>
    <property type="project" value="UniProtKB-KW"/>
</dbReference>
<proteinExistence type="predicted"/>
<dbReference type="PANTHER" id="PTHR37811:SF2">
    <property type="entry name" value="ABM DOMAIN-CONTAINING PROTEIN"/>
    <property type="match status" value="1"/>
</dbReference>
<dbReference type="Proteomes" id="UP000183805">
    <property type="component" value="Unassembled WGS sequence"/>
</dbReference>
<name>A0AAD0S0M4_9GAMM</name>
<dbReference type="GeneID" id="99505500"/>
<dbReference type="RefSeq" id="WP_065979943.1">
    <property type="nucleotide sequence ID" value="NZ_CP032090.1"/>
</dbReference>
<gene>
    <name evidence="2" type="ORF">D0907_08520</name>
    <name evidence="3" type="ORF">SAMN04487854_11691</name>
</gene>
<dbReference type="Proteomes" id="UP000264605">
    <property type="component" value="Chromosome"/>
</dbReference>
<keyword evidence="2" id="KW-0503">Monooxygenase</keyword>
<organism evidence="2 5">
    <name type="scientific">Pseudoalteromonas lipolytica</name>
    <dbReference type="NCBI Taxonomy" id="570156"/>
    <lineage>
        <taxon>Bacteria</taxon>
        <taxon>Pseudomonadati</taxon>
        <taxon>Pseudomonadota</taxon>
        <taxon>Gammaproteobacteria</taxon>
        <taxon>Alteromonadales</taxon>
        <taxon>Pseudoalteromonadaceae</taxon>
        <taxon>Pseudoalteromonas</taxon>
    </lineage>
</organism>
<sequence>MIATTPKPPYYAVIFTNTLSENTAGYEEMANRMVELAEQQPGFLGMESVRDGVGITVSYWQSLDAIKSWKQHVEHLNAQQLGRDKWYNAFTTRIAKVEREYSL</sequence>
<dbReference type="Gene3D" id="3.30.70.100">
    <property type="match status" value="1"/>
</dbReference>
<dbReference type="Pfam" id="PF03992">
    <property type="entry name" value="ABM"/>
    <property type="match status" value="1"/>
</dbReference>